<proteinExistence type="predicted"/>
<evidence type="ECO:0000313" key="1">
    <source>
        <dbReference type="EMBL" id="AGO60025.1"/>
    </source>
</evidence>
<dbReference type="HOGENOM" id="CLU_1912256_0_0_2"/>
<dbReference type="Proteomes" id="UP000014660">
    <property type="component" value="Chromosome"/>
</dbReference>
<dbReference type="GeneID" id="16024189"/>
<accession>S0APP4</accession>
<dbReference type="EMBL" id="CP004145">
    <property type="protein sequence ID" value="AGO60025.1"/>
    <property type="molecule type" value="Genomic_DNA"/>
</dbReference>
<evidence type="ECO:0000313" key="2">
    <source>
        <dbReference type="Proteomes" id="UP000014660"/>
    </source>
</evidence>
<sequence length="132" mass="15258">MQKNKWYLTKINSDSFNLSMVALDCAYSIEQLIKNKNQSKYREYLNSGILLLNLLRNAASTQFTHSNINGELLDRTVRELTMSLGLTQISELTMELVRVINDINSENYNHDNIDFFLKIYDAMNKSSAEILL</sequence>
<reference evidence="1 2" key="1">
    <citation type="journal article" date="2007" name="Proc. Natl. Acad. Sci. U.S.A.">
        <title>Genome dynamics in a natural archaeal population.</title>
        <authorList>
            <person name="Allen E.E."/>
            <person name="Tyson G.W."/>
            <person name="Whitaker R.J."/>
            <person name="Detter J.C."/>
            <person name="Richardson P.M."/>
            <person name="Banfield J.F."/>
        </authorList>
    </citation>
    <scope>NUCLEOTIDE SEQUENCE [LARGE SCALE GENOMIC DNA]</scope>
    <source>
        <strain evidence="2">fer1</strain>
    </source>
</reference>
<dbReference type="AlphaFoldDB" id="S0APP4"/>
<dbReference type="KEGG" id="fac:FACI_IFERC01G0045"/>
<keyword evidence="2" id="KW-1185">Reference proteome</keyword>
<organism evidence="1 2">
    <name type="scientific">Ferroplasma acidarmanus Fer1</name>
    <dbReference type="NCBI Taxonomy" id="333146"/>
    <lineage>
        <taxon>Archaea</taxon>
        <taxon>Methanobacteriati</taxon>
        <taxon>Thermoplasmatota</taxon>
        <taxon>Thermoplasmata</taxon>
        <taxon>Thermoplasmatales</taxon>
        <taxon>Ferroplasmaceae</taxon>
        <taxon>Ferroplasma</taxon>
    </lineage>
</organism>
<name>S0APP4_FERAC</name>
<dbReference type="RefSeq" id="WP_009886063.1">
    <property type="nucleotide sequence ID" value="NC_021592.1"/>
</dbReference>
<protein>
    <submittedName>
        <fullName evidence="1">Uncharacterized protein</fullName>
    </submittedName>
</protein>
<gene>
    <name evidence="1" type="ORF">FACI_IFERC00001G0045</name>
</gene>